<evidence type="ECO:0000313" key="2">
    <source>
        <dbReference type="EMBL" id="PYI65728.1"/>
    </source>
</evidence>
<proteinExistence type="predicted"/>
<evidence type="ECO:0000259" key="1">
    <source>
        <dbReference type="Pfam" id="PF04542"/>
    </source>
</evidence>
<dbReference type="GO" id="GO:0006352">
    <property type="term" value="P:DNA-templated transcription initiation"/>
    <property type="evidence" value="ECO:0007669"/>
    <property type="project" value="InterPro"/>
</dbReference>
<dbReference type="SUPFAM" id="SSF88946">
    <property type="entry name" value="Sigma2 domain of RNA polymerase sigma factors"/>
    <property type="match status" value="1"/>
</dbReference>
<comment type="caution">
    <text evidence="2">The sequence shown here is derived from an EMBL/GenBank/DDBJ whole genome shotgun (WGS) entry which is preliminary data.</text>
</comment>
<dbReference type="Pfam" id="PF04542">
    <property type="entry name" value="Sigma70_r2"/>
    <property type="match status" value="1"/>
</dbReference>
<accession>A0A2V5L3M5</accession>
<keyword evidence="3" id="KW-1185">Reference proteome</keyword>
<dbReference type="Proteomes" id="UP000247832">
    <property type="component" value="Unassembled WGS sequence"/>
</dbReference>
<dbReference type="InterPro" id="IPR013325">
    <property type="entry name" value="RNA_pol_sigma_r2"/>
</dbReference>
<protein>
    <recommendedName>
        <fullName evidence="1">RNA polymerase sigma-70 region 2 domain-containing protein</fullName>
    </recommendedName>
</protein>
<dbReference type="Gene3D" id="1.10.1740.10">
    <property type="match status" value="1"/>
</dbReference>
<sequence>MKMMGLKSKDSDQTNCRSSIDASLEFLPVPDIPIDQLMMAVENTRPYVRARLLRLGRLDDVEDVMQDVRIAAWEGLVKQQYRHLPGTAFGGWVQGIAVHLCADHVRRTLAHPWLPLMADPDGSMVSPVDFATTESMERVAEHEWAEEIITAVRQHVSAKKWGWAVECLTAPRQRHEAHHPDWEERKRWEAVTIVRQMAFTVKAALEVEPATLCDQPTTIATAVCCLPTPLLQVVAERLVLTGLRGAERTAGLMELSAETGARWRYLEGKIGHARRLYIAALDILEHAAAGHFEDSAASEEFWAGSTALTS</sequence>
<dbReference type="GO" id="GO:0003700">
    <property type="term" value="F:DNA-binding transcription factor activity"/>
    <property type="evidence" value="ECO:0007669"/>
    <property type="project" value="InterPro"/>
</dbReference>
<dbReference type="EMBL" id="QJVD01000021">
    <property type="protein sequence ID" value="PYI65728.1"/>
    <property type="molecule type" value="Genomic_DNA"/>
</dbReference>
<evidence type="ECO:0000313" key="3">
    <source>
        <dbReference type="Proteomes" id="UP000247832"/>
    </source>
</evidence>
<organism evidence="2 3">
    <name type="scientific">Arthrobacter livingstonensis</name>
    <dbReference type="NCBI Taxonomy" id="670078"/>
    <lineage>
        <taxon>Bacteria</taxon>
        <taxon>Bacillati</taxon>
        <taxon>Actinomycetota</taxon>
        <taxon>Actinomycetes</taxon>
        <taxon>Micrococcales</taxon>
        <taxon>Micrococcaceae</taxon>
        <taxon>Arthrobacter</taxon>
    </lineage>
</organism>
<dbReference type="OrthoDB" id="4906898at2"/>
<dbReference type="AlphaFoldDB" id="A0A2V5L3M5"/>
<reference evidence="2 3" key="1">
    <citation type="submission" date="2018-05" db="EMBL/GenBank/DDBJ databases">
        <title>Genetic diversity of glacier-inhabiting Cryobacterium bacteria in China and description of Cryobacterium mengkeensis sp. nov. and Arthrobacter glacialis sp. nov.</title>
        <authorList>
            <person name="Liu Q."/>
            <person name="Xin Y.-H."/>
        </authorList>
    </citation>
    <scope>NUCLEOTIDE SEQUENCE [LARGE SCALE GENOMIC DNA]</scope>
    <source>
        <strain evidence="2 3">LI2</strain>
    </source>
</reference>
<feature type="domain" description="RNA polymerase sigma-70 region 2" evidence="1">
    <location>
        <begin position="45"/>
        <end position="107"/>
    </location>
</feature>
<name>A0A2V5L3M5_9MICC</name>
<gene>
    <name evidence="2" type="ORF">CVV68_16935</name>
</gene>
<dbReference type="InterPro" id="IPR007627">
    <property type="entry name" value="RNA_pol_sigma70_r2"/>
</dbReference>